<feature type="coiled-coil region" evidence="2">
    <location>
        <begin position="80"/>
        <end position="114"/>
    </location>
</feature>
<dbReference type="InterPro" id="IPR004089">
    <property type="entry name" value="MCPsignal_dom"/>
</dbReference>
<dbReference type="InterPro" id="IPR025991">
    <property type="entry name" value="Chemoreceptor_zinc-bind_dom"/>
</dbReference>
<dbReference type="PROSITE" id="PS50111">
    <property type="entry name" value="CHEMOTAXIS_TRANSDUC_2"/>
    <property type="match status" value="1"/>
</dbReference>
<sequence length="359" mass="40922">MALFGNNCNEYKQRIENLEKENESLKDEIQRLKSELNSAQEPQKNEKEEIIKEVVKLLLHSYEDGVKFTQQILESNADMLSQANDINEKTAKRIDNINAERNNIESSIEQVAQEASNLDAGAQTLNDSVTNIGDIINLIKDISDQTNLLALNAAIEAARAGEHGRGFAVVADEVRKLAERTQKATQEVEISIGQLKQNSSEIQDTADIFRNSTESIYATLNKFFEEADLIIQNSKHIKDITENIASEIGVGTGKIDHILFKLRAYNTFINDQRSEMLDENQCRFNRWFSTEAKKIIQNDTKTINDVQRYHSIVHKKAIQAVEKWLDGEYEKALEDMKEVEHASDVGFTELYQSFVQHRK</sequence>
<dbReference type="PANTHER" id="PTHR32089:SF112">
    <property type="entry name" value="LYSOZYME-LIKE PROTEIN-RELATED"/>
    <property type="match status" value="1"/>
</dbReference>
<evidence type="ECO:0000313" key="4">
    <source>
        <dbReference type="EMBL" id="SFV60398.1"/>
    </source>
</evidence>
<feature type="coiled-coil region" evidence="2">
    <location>
        <begin position="1"/>
        <end position="49"/>
    </location>
</feature>
<name>A0A1W1C3H6_9ZZZZ</name>
<dbReference type="Pfam" id="PF00015">
    <property type="entry name" value="MCPsignal"/>
    <property type="match status" value="1"/>
</dbReference>
<dbReference type="Gene3D" id="1.10.287.950">
    <property type="entry name" value="Methyl-accepting chemotaxis protein"/>
    <property type="match status" value="1"/>
</dbReference>
<organism evidence="4">
    <name type="scientific">hydrothermal vent metagenome</name>
    <dbReference type="NCBI Taxonomy" id="652676"/>
    <lineage>
        <taxon>unclassified sequences</taxon>
        <taxon>metagenomes</taxon>
        <taxon>ecological metagenomes</taxon>
    </lineage>
</organism>
<dbReference type="Pfam" id="PF13682">
    <property type="entry name" value="CZB"/>
    <property type="match status" value="1"/>
</dbReference>
<dbReference type="SMART" id="SM00283">
    <property type="entry name" value="MA"/>
    <property type="match status" value="1"/>
</dbReference>
<gene>
    <name evidence="4" type="ORF">MNB_SM-7-750</name>
</gene>
<dbReference type="PANTHER" id="PTHR32089">
    <property type="entry name" value="METHYL-ACCEPTING CHEMOTAXIS PROTEIN MCPB"/>
    <property type="match status" value="1"/>
</dbReference>
<evidence type="ECO:0000256" key="2">
    <source>
        <dbReference type="SAM" id="Coils"/>
    </source>
</evidence>
<accession>A0A1W1C3H6</accession>
<evidence type="ECO:0000259" key="3">
    <source>
        <dbReference type="PROSITE" id="PS50111"/>
    </source>
</evidence>
<dbReference type="GO" id="GO:0016020">
    <property type="term" value="C:membrane"/>
    <property type="evidence" value="ECO:0007669"/>
    <property type="project" value="InterPro"/>
</dbReference>
<feature type="domain" description="Methyl-accepting transducer" evidence="3">
    <location>
        <begin position="73"/>
        <end position="246"/>
    </location>
</feature>
<dbReference type="EMBL" id="FPHB01000048">
    <property type="protein sequence ID" value="SFV60398.1"/>
    <property type="molecule type" value="Genomic_DNA"/>
</dbReference>
<dbReference type="SUPFAM" id="SSF58104">
    <property type="entry name" value="Methyl-accepting chemotaxis protein (MCP) signaling domain"/>
    <property type="match status" value="1"/>
</dbReference>
<proteinExistence type="predicted"/>
<dbReference type="GO" id="GO:0007165">
    <property type="term" value="P:signal transduction"/>
    <property type="evidence" value="ECO:0007669"/>
    <property type="project" value="UniProtKB-KW"/>
</dbReference>
<protein>
    <submittedName>
        <fullName evidence="4">Methyl-accepting chemotaxis protein</fullName>
    </submittedName>
</protein>
<evidence type="ECO:0000256" key="1">
    <source>
        <dbReference type="ARBA" id="ARBA00023224"/>
    </source>
</evidence>
<keyword evidence="2" id="KW-0175">Coiled coil</keyword>
<keyword evidence="1" id="KW-0807">Transducer</keyword>
<dbReference type="AlphaFoldDB" id="A0A1W1C3H6"/>
<reference evidence="4" key="1">
    <citation type="submission" date="2016-10" db="EMBL/GenBank/DDBJ databases">
        <authorList>
            <person name="de Groot N.N."/>
        </authorList>
    </citation>
    <scope>NUCLEOTIDE SEQUENCE</scope>
</reference>